<dbReference type="AlphaFoldDB" id="A0A367YY76"/>
<evidence type="ECO:0000313" key="3">
    <source>
        <dbReference type="Proteomes" id="UP000252770"/>
    </source>
</evidence>
<feature type="domain" description="DUF6457" evidence="1">
    <location>
        <begin position="2"/>
        <end position="68"/>
    </location>
</feature>
<name>A0A367YY76_9ACTN</name>
<keyword evidence="3" id="KW-1185">Reference proteome</keyword>
<organism evidence="2 3">
    <name type="scientific">Desertihabitans brevis</name>
    <dbReference type="NCBI Taxonomy" id="2268447"/>
    <lineage>
        <taxon>Bacteria</taxon>
        <taxon>Bacillati</taxon>
        <taxon>Actinomycetota</taxon>
        <taxon>Actinomycetes</taxon>
        <taxon>Propionibacteriales</taxon>
        <taxon>Propionibacteriaceae</taxon>
        <taxon>Desertihabitans</taxon>
    </lineage>
</organism>
<evidence type="ECO:0000259" key="1">
    <source>
        <dbReference type="Pfam" id="PF20058"/>
    </source>
</evidence>
<gene>
    <name evidence="2" type="ORF">DT076_03600</name>
</gene>
<dbReference type="Proteomes" id="UP000252770">
    <property type="component" value="Unassembled WGS sequence"/>
</dbReference>
<protein>
    <submittedName>
        <fullName evidence="2">Molybdopterin-guanine dinucleotide biosynthesis protein</fullName>
    </submittedName>
</protein>
<evidence type="ECO:0000313" key="2">
    <source>
        <dbReference type="EMBL" id="RCK70853.1"/>
    </source>
</evidence>
<dbReference type="InterPro" id="IPR045598">
    <property type="entry name" value="DUF6457"/>
</dbReference>
<reference evidence="2 3" key="1">
    <citation type="submission" date="2018-07" db="EMBL/GenBank/DDBJ databases">
        <title>Desertimonas flava gen. nov. sp. nov.</title>
        <authorList>
            <person name="Liu S."/>
        </authorList>
    </citation>
    <scope>NUCLEOTIDE SEQUENCE [LARGE SCALE GENOMIC DNA]</scope>
    <source>
        <strain evidence="2 3">16Sb5-5</strain>
    </source>
</reference>
<comment type="caution">
    <text evidence="2">The sequence shown here is derived from an EMBL/GenBank/DDBJ whole genome shotgun (WGS) entry which is preliminary data.</text>
</comment>
<proteinExistence type="predicted"/>
<dbReference type="Pfam" id="PF20058">
    <property type="entry name" value="DUF6457"/>
    <property type="match status" value="1"/>
</dbReference>
<accession>A0A367YY76</accession>
<dbReference type="EMBL" id="QOUI01000002">
    <property type="protein sequence ID" value="RCK70853.1"/>
    <property type="molecule type" value="Genomic_DNA"/>
</dbReference>
<sequence length="76" mass="7682">MAELSDTLGLDMDLDEDSVHAVLDLARDAAHHVTRPAAPLTTFLAGVAVGRGASIGSATASATQLALTKGEHPSTS</sequence>